<dbReference type="InterPro" id="IPR013830">
    <property type="entry name" value="SGNH_hydro"/>
</dbReference>
<dbReference type="PANTHER" id="PTHR30383">
    <property type="entry name" value="THIOESTERASE 1/PROTEASE 1/LYSOPHOSPHOLIPASE L1"/>
    <property type="match status" value="1"/>
</dbReference>
<dbReference type="Proteomes" id="UP000283003">
    <property type="component" value="Unassembled WGS sequence"/>
</dbReference>
<dbReference type="CDD" id="cd01822">
    <property type="entry name" value="Lysophospholipase_L1_like"/>
    <property type="match status" value="1"/>
</dbReference>
<sequence>MRSVRLAWKRQAARKLILHKTVLQRTLIFTAALLLAACGQADGETTGTDRDAAAGPVGKPVLVLAFGDSLMAGYNLQRAQAFPAQLETALRDRGINARVQNAAVSGDTTRAGRQRLNFVLDSMTVKPDVALVEFGGNDMLRGLPPAQAKANLDAILAEFDRRDIAVIVMGMRAAPNLGREYVSEFDAIFPDLAEKYDAEIVPFFIEPLIFNRSLVQNDQIHPTAEGVTAMVEHSVDDIAEAID</sequence>
<evidence type="ECO:0000313" key="3">
    <source>
        <dbReference type="Proteomes" id="UP000283003"/>
    </source>
</evidence>
<dbReference type="EMBL" id="RXOL01000001">
    <property type="protein sequence ID" value="RVQ69415.1"/>
    <property type="molecule type" value="Genomic_DNA"/>
</dbReference>
<protein>
    <submittedName>
        <fullName evidence="2">Arylesterase</fullName>
    </submittedName>
</protein>
<dbReference type="AlphaFoldDB" id="A0A437H1A9"/>
<accession>A0A437H1A9</accession>
<dbReference type="InterPro" id="IPR051532">
    <property type="entry name" value="Ester_Hydrolysis_Enzymes"/>
</dbReference>
<dbReference type="Gene3D" id="3.40.50.1110">
    <property type="entry name" value="SGNH hydrolase"/>
    <property type="match status" value="1"/>
</dbReference>
<proteinExistence type="predicted"/>
<comment type="caution">
    <text evidence="2">The sequence shown here is derived from an EMBL/GenBank/DDBJ whole genome shotgun (WGS) entry which is preliminary data.</text>
</comment>
<dbReference type="PANTHER" id="PTHR30383:SF24">
    <property type="entry name" value="THIOESTERASE 1_PROTEASE 1_LYSOPHOSPHOLIPASE L1"/>
    <property type="match status" value="1"/>
</dbReference>
<reference evidence="2 3" key="1">
    <citation type="submission" date="2018-12" db="EMBL/GenBank/DDBJ databases">
        <title>Croceicoccus ponticola sp. nov., a lipolytic bacterium isolated from seawater.</title>
        <authorList>
            <person name="Yoon J.-H."/>
        </authorList>
    </citation>
    <scope>NUCLEOTIDE SEQUENCE [LARGE SCALE GENOMIC DNA]</scope>
    <source>
        <strain evidence="2 3">GM-16</strain>
    </source>
</reference>
<dbReference type="Pfam" id="PF13472">
    <property type="entry name" value="Lipase_GDSL_2"/>
    <property type="match status" value="1"/>
</dbReference>
<dbReference type="InterPro" id="IPR036514">
    <property type="entry name" value="SGNH_hydro_sf"/>
</dbReference>
<dbReference type="GO" id="GO:0004622">
    <property type="term" value="F:phosphatidylcholine lysophospholipase activity"/>
    <property type="evidence" value="ECO:0007669"/>
    <property type="project" value="TreeGrafter"/>
</dbReference>
<gene>
    <name evidence="2" type="ORF">EKN06_04335</name>
</gene>
<evidence type="ECO:0000313" key="2">
    <source>
        <dbReference type="EMBL" id="RVQ69415.1"/>
    </source>
</evidence>
<feature type="domain" description="SGNH hydrolase-type esterase" evidence="1">
    <location>
        <begin position="65"/>
        <end position="226"/>
    </location>
</feature>
<name>A0A437H1A9_9SPHN</name>
<organism evidence="2 3">
    <name type="scientific">Croceicoccus ponticola</name>
    <dbReference type="NCBI Taxonomy" id="2217664"/>
    <lineage>
        <taxon>Bacteria</taxon>
        <taxon>Pseudomonadati</taxon>
        <taxon>Pseudomonadota</taxon>
        <taxon>Alphaproteobacteria</taxon>
        <taxon>Sphingomonadales</taxon>
        <taxon>Erythrobacteraceae</taxon>
        <taxon>Croceicoccus</taxon>
    </lineage>
</organism>
<evidence type="ECO:0000259" key="1">
    <source>
        <dbReference type="Pfam" id="PF13472"/>
    </source>
</evidence>
<dbReference type="OrthoDB" id="9786188at2"/>
<dbReference type="SUPFAM" id="SSF52266">
    <property type="entry name" value="SGNH hydrolase"/>
    <property type="match status" value="1"/>
</dbReference>
<keyword evidence="3" id="KW-1185">Reference proteome</keyword>